<dbReference type="EMBL" id="GBRH01279725">
    <property type="protein sequence ID" value="JAD18170.1"/>
    <property type="molecule type" value="Transcribed_RNA"/>
</dbReference>
<evidence type="ECO:0000313" key="1">
    <source>
        <dbReference type="EMBL" id="JAD18170.1"/>
    </source>
</evidence>
<dbReference type="AlphaFoldDB" id="A0A0A8XZX5"/>
<proteinExistence type="predicted"/>
<reference evidence="1" key="2">
    <citation type="journal article" date="2015" name="Data Brief">
        <title>Shoot transcriptome of the giant reed, Arundo donax.</title>
        <authorList>
            <person name="Barrero R.A."/>
            <person name="Guerrero F.D."/>
            <person name="Moolhuijzen P."/>
            <person name="Goolsby J.A."/>
            <person name="Tidwell J."/>
            <person name="Bellgard S.E."/>
            <person name="Bellgard M.I."/>
        </authorList>
    </citation>
    <scope>NUCLEOTIDE SEQUENCE</scope>
    <source>
        <tissue evidence="1">Shoot tissue taken approximately 20 cm above the soil surface</tissue>
    </source>
</reference>
<name>A0A0A8XZX5_ARUDO</name>
<sequence length="59" mass="6599">MAVNIISHLSISTHGHSHSQHCIVAMYKQDDTGTWELASLEMARIAGCRVQPLLLRTIR</sequence>
<accession>A0A0A8XZX5</accession>
<reference evidence="1" key="1">
    <citation type="submission" date="2014-09" db="EMBL/GenBank/DDBJ databases">
        <authorList>
            <person name="Magalhaes I.L.F."/>
            <person name="Oliveira U."/>
            <person name="Santos F.R."/>
            <person name="Vidigal T.H.D.A."/>
            <person name="Brescovit A.D."/>
            <person name="Santos A.J."/>
        </authorList>
    </citation>
    <scope>NUCLEOTIDE SEQUENCE</scope>
    <source>
        <tissue evidence="1">Shoot tissue taken approximately 20 cm above the soil surface</tissue>
    </source>
</reference>
<organism evidence="1">
    <name type="scientific">Arundo donax</name>
    <name type="common">Giant reed</name>
    <name type="synonym">Donax arundinaceus</name>
    <dbReference type="NCBI Taxonomy" id="35708"/>
    <lineage>
        <taxon>Eukaryota</taxon>
        <taxon>Viridiplantae</taxon>
        <taxon>Streptophyta</taxon>
        <taxon>Embryophyta</taxon>
        <taxon>Tracheophyta</taxon>
        <taxon>Spermatophyta</taxon>
        <taxon>Magnoliopsida</taxon>
        <taxon>Liliopsida</taxon>
        <taxon>Poales</taxon>
        <taxon>Poaceae</taxon>
        <taxon>PACMAD clade</taxon>
        <taxon>Arundinoideae</taxon>
        <taxon>Arundineae</taxon>
        <taxon>Arundo</taxon>
    </lineage>
</organism>
<protein>
    <submittedName>
        <fullName evidence="1">Uncharacterized protein</fullName>
    </submittedName>
</protein>